<evidence type="ECO:0000313" key="1">
    <source>
        <dbReference type="EMBL" id="KAJ1138087.1"/>
    </source>
</evidence>
<accession>A0AAV7QC35</accession>
<dbReference type="AlphaFoldDB" id="A0AAV7QC35"/>
<protein>
    <submittedName>
        <fullName evidence="1">Uncharacterized protein</fullName>
    </submittedName>
</protein>
<dbReference type="EMBL" id="JANPWB010000010">
    <property type="protein sequence ID" value="KAJ1138087.1"/>
    <property type="molecule type" value="Genomic_DNA"/>
</dbReference>
<reference evidence="1" key="1">
    <citation type="journal article" date="2022" name="bioRxiv">
        <title>Sequencing and chromosome-scale assembly of the giantPleurodeles waltlgenome.</title>
        <authorList>
            <person name="Brown T."/>
            <person name="Elewa A."/>
            <person name="Iarovenko S."/>
            <person name="Subramanian E."/>
            <person name="Araus A.J."/>
            <person name="Petzold A."/>
            <person name="Susuki M."/>
            <person name="Suzuki K.-i.T."/>
            <person name="Hayashi T."/>
            <person name="Toyoda A."/>
            <person name="Oliveira C."/>
            <person name="Osipova E."/>
            <person name="Leigh N.D."/>
            <person name="Simon A."/>
            <person name="Yun M.H."/>
        </authorList>
    </citation>
    <scope>NUCLEOTIDE SEQUENCE</scope>
    <source>
        <strain evidence="1">20211129_DDA</strain>
        <tissue evidence="1">Liver</tissue>
    </source>
</reference>
<sequence>LIHGVINLPISTLQFTSCLKHITVGRYERLGDSCIHEEWDQPFLYKCLSGMKEVFLS</sequence>
<name>A0AAV7QC35_PLEWA</name>
<evidence type="ECO:0000313" key="2">
    <source>
        <dbReference type="Proteomes" id="UP001066276"/>
    </source>
</evidence>
<keyword evidence="2" id="KW-1185">Reference proteome</keyword>
<proteinExistence type="predicted"/>
<dbReference type="Proteomes" id="UP001066276">
    <property type="component" value="Chromosome 6"/>
</dbReference>
<feature type="non-terminal residue" evidence="1">
    <location>
        <position position="57"/>
    </location>
</feature>
<feature type="non-terminal residue" evidence="1">
    <location>
        <position position="1"/>
    </location>
</feature>
<comment type="caution">
    <text evidence="1">The sequence shown here is derived from an EMBL/GenBank/DDBJ whole genome shotgun (WGS) entry which is preliminary data.</text>
</comment>
<gene>
    <name evidence="1" type="ORF">NDU88_004478</name>
</gene>
<organism evidence="1 2">
    <name type="scientific">Pleurodeles waltl</name>
    <name type="common">Iberian ribbed newt</name>
    <dbReference type="NCBI Taxonomy" id="8319"/>
    <lineage>
        <taxon>Eukaryota</taxon>
        <taxon>Metazoa</taxon>
        <taxon>Chordata</taxon>
        <taxon>Craniata</taxon>
        <taxon>Vertebrata</taxon>
        <taxon>Euteleostomi</taxon>
        <taxon>Amphibia</taxon>
        <taxon>Batrachia</taxon>
        <taxon>Caudata</taxon>
        <taxon>Salamandroidea</taxon>
        <taxon>Salamandridae</taxon>
        <taxon>Pleurodelinae</taxon>
        <taxon>Pleurodeles</taxon>
    </lineage>
</organism>